<evidence type="ECO:0000256" key="7">
    <source>
        <dbReference type="RuleBase" id="RU365095"/>
    </source>
</evidence>
<dbReference type="SUPFAM" id="SSF100950">
    <property type="entry name" value="NagB/RpiA/CoA transferase-like"/>
    <property type="match status" value="1"/>
</dbReference>
<dbReference type="InterPro" id="IPR006148">
    <property type="entry name" value="Glc/Gal-6P_isomerase"/>
</dbReference>
<evidence type="ECO:0000313" key="10">
    <source>
        <dbReference type="Proteomes" id="UP000664795"/>
    </source>
</evidence>
<evidence type="ECO:0000256" key="5">
    <source>
        <dbReference type="ARBA" id="ARBA00013198"/>
    </source>
</evidence>
<dbReference type="EMBL" id="JAFMYU010000007">
    <property type="protein sequence ID" value="MBO0931552.1"/>
    <property type="molecule type" value="Genomic_DNA"/>
</dbReference>
<dbReference type="EC" id="3.1.1.31" evidence="5 7"/>
<dbReference type="AlphaFoldDB" id="A0A939JW55"/>
<dbReference type="PANTHER" id="PTHR11054">
    <property type="entry name" value="6-PHOSPHOGLUCONOLACTONASE"/>
    <property type="match status" value="1"/>
</dbReference>
<gene>
    <name evidence="7 9" type="primary">pgl</name>
    <name evidence="9" type="ORF">J2I48_11130</name>
</gene>
<evidence type="ECO:0000259" key="8">
    <source>
        <dbReference type="Pfam" id="PF01182"/>
    </source>
</evidence>
<comment type="caution">
    <text evidence="9">The sequence shown here is derived from an EMBL/GenBank/DDBJ whole genome shotgun (WGS) entry which is preliminary data.</text>
</comment>
<evidence type="ECO:0000256" key="2">
    <source>
        <dbReference type="ARBA" id="ARBA00002681"/>
    </source>
</evidence>
<dbReference type="InterPro" id="IPR037171">
    <property type="entry name" value="NagB/RpiA_transferase-like"/>
</dbReference>
<dbReference type="RefSeq" id="WP_207335516.1">
    <property type="nucleotide sequence ID" value="NZ_JAFMYU010000007.1"/>
</dbReference>
<reference evidence="9 10" key="1">
    <citation type="submission" date="2021-03" db="EMBL/GenBank/DDBJ databases">
        <title>Fibrella sp. HMF5036 genome sequencing and assembly.</title>
        <authorList>
            <person name="Kang H."/>
            <person name="Kim H."/>
            <person name="Bae S."/>
            <person name="Joh K."/>
        </authorList>
    </citation>
    <scope>NUCLEOTIDE SEQUENCE [LARGE SCALE GENOMIC DNA]</scope>
    <source>
        <strain evidence="9 10">HMF5036</strain>
    </source>
</reference>
<comment type="pathway">
    <text evidence="3 7">Carbohydrate degradation; pentose phosphate pathway; D-ribulose 5-phosphate from D-glucose 6-phosphate (oxidative stage): step 2/3.</text>
</comment>
<dbReference type="Pfam" id="PF01182">
    <property type="entry name" value="Glucosamine_iso"/>
    <property type="match status" value="1"/>
</dbReference>
<evidence type="ECO:0000256" key="4">
    <source>
        <dbReference type="ARBA" id="ARBA00010662"/>
    </source>
</evidence>
<accession>A0A939JW55</accession>
<comment type="similarity">
    <text evidence="4 7">Belongs to the glucosamine/galactosamine-6-phosphate isomerase family. 6-phosphogluconolactonase subfamily.</text>
</comment>
<evidence type="ECO:0000256" key="6">
    <source>
        <dbReference type="ARBA" id="ARBA00020337"/>
    </source>
</evidence>
<dbReference type="Proteomes" id="UP000664795">
    <property type="component" value="Unassembled WGS sequence"/>
</dbReference>
<keyword evidence="10" id="KW-1185">Reference proteome</keyword>
<name>A0A939JW55_9BACT</name>
<dbReference type="InterPro" id="IPR005900">
    <property type="entry name" value="6-phosphogluconolactonase_DevB"/>
</dbReference>
<feature type="domain" description="Glucosamine/galactosamine-6-phosphate isomerase" evidence="8">
    <location>
        <begin position="8"/>
        <end position="229"/>
    </location>
</feature>
<dbReference type="CDD" id="cd01400">
    <property type="entry name" value="6PGL"/>
    <property type="match status" value="1"/>
</dbReference>
<dbReference type="InterPro" id="IPR039104">
    <property type="entry name" value="6PGL"/>
</dbReference>
<evidence type="ECO:0000256" key="1">
    <source>
        <dbReference type="ARBA" id="ARBA00000832"/>
    </source>
</evidence>
<evidence type="ECO:0000313" key="9">
    <source>
        <dbReference type="EMBL" id="MBO0931552.1"/>
    </source>
</evidence>
<dbReference type="GO" id="GO:0017057">
    <property type="term" value="F:6-phosphogluconolactonase activity"/>
    <property type="evidence" value="ECO:0007669"/>
    <property type="project" value="UniProtKB-UniRule"/>
</dbReference>
<evidence type="ECO:0000256" key="3">
    <source>
        <dbReference type="ARBA" id="ARBA00004961"/>
    </source>
</evidence>
<proteinExistence type="inferred from homology"/>
<dbReference type="Gene3D" id="3.40.50.1360">
    <property type="match status" value="1"/>
</dbReference>
<dbReference type="NCBIfam" id="TIGR01198">
    <property type="entry name" value="pgl"/>
    <property type="match status" value="1"/>
</dbReference>
<dbReference type="GO" id="GO:0005975">
    <property type="term" value="P:carbohydrate metabolic process"/>
    <property type="evidence" value="ECO:0007669"/>
    <property type="project" value="UniProtKB-UniRule"/>
</dbReference>
<comment type="catalytic activity">
    <reaction evidence="1 7">
        <text>6-phospho-D-glucono-1,5-lactone + H2O = 6-phospho-D-gluconate + H(+)</text>
        <dbReference type="Rhea" id="RHEA:12556"/>
        <dbReference type="ChEBI" id="CHEBI:15377"/>
        <dbReference type="ChEBI" id="CHEBI:15378"/>
        <dbReference type="ChEBI" id="CHEBI:57955"/>
        <dbReference type="ChEBI" id="CHEBI:58759"/>
        <dbReference type="EC" id="3.1.1.31"/>
    </reaction>
</comment>
<protein>
    <recommendedName>
        <fullName evidence="6 7">6-phosphogluconolactonase</fullName>
        <shortName evidence="7">6PGL</shortName>
        <ecNumber evidence="5 7">3.1.1.31</ecNumber>
    </recommendedName>
</protein>
<comment type="function">
    <text evidence="2 7">Hydrolysis of 6-phosphogluconolactone to 6-phosphogluconate.</text>
</comment>
<sequence>MNINIADTPADCAREAAEWITDYAELVLQQRERFTLALSGGSTPIALHKLLAAPPYRDRIDWKRVHIFWGDERCVLFSDDRNNAKMGFETLLNHVDVPKEQIYAMNIDLPPDASMAEYGTLLHQYFDGHEHTFDLVILGMGDDGHTLSLFPGTEVVNEDRDWTKAFFLPQQDMFRLTITAPVVNAAAAVIFQVEGAKKADALKEVLQGDYQPSKYPSQRIKPKTEEFVWFLDKAAASKL</sequence>
<keyword evidence="7 9" id="KW-0378">Hydrolase</keyword>
<dbReference type="GO" id="GO:0006098">
    <property type="term" value="P:pentose-phosphate shunt"/>
    <property type="evidence" value="ECO:0007669"/>
    <property type="project" value="InterPro"/>
</dbReference>
<organism evidence="9 10">
    <name type="scientific">Fibrella aquatilis</name>
    <dbReference type="NCBI Taxonomy" id="2817059"/>
    <lineage>
        <taxon>Bacteria</taxon>
        <taxon>Pseudomonadati</taxon>
        <taxon>Bacteroidota</taxon>
        <taxon>Cytophagia</taxon>
        <taxon>Cytophagales</taxon>
        <taxon>Spirosomataceae</taxon>
        <taxon>Fibrella</taxon>
    </lineage>
</organism>
<dbReference type="PANTHER" id="PTHR11054:SF0">
    <property type="entry name" value="6-PHOSPHOGLUCONOLACTONASE"/>
    <property type="match status" value="1"/>
</dbReference>